<feature type="compositionally biased region" description="Polar residues" evidence="1">
    <location>
        <begin position="46"/>
        <end position="55"/>
    </location>
</feature>
<protein>
    <submittedName>
        <fullName evidence="2">Uncharacterized protein</fullName>
    </submittedName>
</protein>
<proteinExistence type="predicted"/>
<evidence type="ECO:0000313" key="3">
    <source>
        <dbReference type="Proteomes" id="UP000499080"/>
    </source>
</evidence>
<accession>A0A4Y2JDN0</accession>
<feature type="region of interest" description="Disordered" evidence="1">
    <location>
        <begin position="42"/>
        <end position="75"/>
    </location>
</feature>
<gene>
    <name evidence="2" type="ORF">AVEN_119537_1</name>
</gene>
<evidence type="ECO:0000313" key="2">
    <source>
        <dbReference type="EMBL" id="GBM87609.1"/>
    </source>
</evidence>
<dbReference type="EMBL" id="BGPR01003394">
    <property type="protein sequence ID" value="GBM87609.1"/>
    <property type="molecule type" value="Genomic_DNA"/>
</dbReference>
<organism evidence="2 3">
    <name type="scientific">Araneus ventricosus</name>
    <name type="common">Orbweaver spider</name>
    <name type="synonym">Epeira ventricosa</name>
    <dbReference type="NCBI Taxonomy" id="182803"/>
    <lineage>
        <taxon>Eukaryota</taxon>
        <taxon>Metazoa</taxon>
        <taxon>Ecdysozoa</taxon>
        <taxon>Arthropoda</taxon>
        <taxon>Chelicerata</taxon>
        <taxon>Arachnida</taxon>
        <taxon>Araneae</taxon>
        <taxon>Araneomorphae</taxon>
        <taxon>Entelegynae</taxon>
        <taxon>Araneoidea</taxon>
        <taxon>Araneidae</taxon>
        <taxon>Araneus</taxon>
    </lineage>
</organism>
<evidence type="ECO:0000256" key="1">
    <source>
        <dbReference type="SAM" id="MobiDB-lite"/>
    </source>
</evidence>
<name>A0A4Y2JDN0_ARAVE</name>
<sequence>MGFRSLTPPMISRACVIKHINSSVVGSDPLVPVTKDAAEICPVDSRSPQGTSEVPQDNDGYHSNKDTAFLGYSVH</sequence>
<dbReference type="AlphaFoldDB" id="A0A4Y2JDN0"/>
<keyword evidence="3" id="KW-1185">Reference proteome</keyword>
<comment type="caution">
    <text evidence="2">The sequence shown here is derived from an EMBL/GenBank/DDBJ whole genome shotgun (WGS) entry which is preliminary data.</text>
</comment>
<reference evidence="2 3" key="1">
    <citation type="journal article" date="2019" name="Sci. Rep.">
        <title>Orb-weaving spider Araneus ventricosus genome elucidates the spidroin gene catalogue.</title>
        <authorList>
            <person name="Kono N."/>
            <person name="Nakamura H."/>
            <person name="Ohtoshi R."/>
            <person name="Moran D.A.P."/>
            <person name="Shinohara A."/>
            <person name="Yoshida Y."/>
            <person name="Fujiwara M."/>
            <person name="Mori M."/>
            <person name="Tomita M."/>
            <person name="Arakawa K."/>
        </authorList>
    </citation>
    <scope>NUCLEOTIDE SEQUENCE [LARGE SCALE GENOMIC DNA]</scope>
</reference>
<dbReference type="Proteomes" id="UP000499080">
    <property type="component" value="Unassembled WGS sequence"/>
</dbReference>